<keyword evidence="4" id="KW-0597">Phosphoprotein</keyword>
<dbReference type="PROSITE" id="PS50885">
    <property type="entry name" value="HAMP"/>
    <property type="match status" value="1"/>
</dbReference>
<dbReference type="InterPro" id="IPR036890">
    <property type="entry name" value="HATPase_C_sf"/>
</dbReference>
<dbReference type="SUPFAM" id="SSF158472">
    <property type="entry name" value="HAMP domain-like"/>
    <property type="match status" value="1"/>
</dbReference>
<dbReference type="PROSITE" id="PS50109">
    <property type="entry name" value="HIS_KIN"/>
    <property type="match status" value="1"/>
</dbReference>
<feature type="domain" description="Histidine kinase" evidence="12">
    <location>
        <begin position="238"/>
        <end position="451"/>
    </location>
</feature>
<reference evidence="14 15" key="1">
    <citation type="submission" date="2021-09" db="EMBL/GenBank/DDBJ databases">
        <title>The complete genome sequence of a new microorganism.</title>
        <authorList>
            <person name="Zi Z."/>
        </authorList>
    </citation>
    <scope>NUCLEOTIDE SEQUENCE [LARGE SCALE GENOMIC DNA]</scope>
    <source>
        <strain evidence="14 15">WGZ8</strain>
    </source>
</reference>
<keyword evidence="7" id="KW-0418">Kinase</keyword>
<evidence type="ECO:0000313" key="14">
    <source>
        <dbReference type="EMBL" id="MBZ6078879.1"/>
    </source>
</evidence>
<dbReference type="Gene3D" id="1.10.287.130">
    <property type="match status" value="1"/>
</dbReference>
<comment type="subcellular location">
    <subcellularLocation>
        <location evidence="2">Membrane</location>
    </subcellularLocation>
</comment>
<proteinExistence type="predicted"/>
<organism evidence="14 15">
    <name type="scientific">Microvirga puerhi</name>
    <dbReference type="NCBI Taxonomy" id="2876078"/>
    <lineage>
        <taxon>Bacteria</taxon>
        <taxon>Pseudomonadati</taxon>
        <taxon>Pseudomonadota</taxon>
        <taxon>Alphaproteobacteria</taxon>
        <taxon>Hyphomicrobiales</taxon>
        <taxon>Methylobacteriaceae</taxon>
        <taxon>Microvirga</taxon>
    </lineage>
</organism>
<evidence type="ECO:0000256" key="8">
    <source>
        <dbReference type="ARBA" id="ARBA00022989"/>
    </source>
</evidence>
<dbReference type="InterPro" id="IPR003660">
    <property type="entry name" value="HAMP_dom"/>
</dbReference>
<dbReference type="SUPFAM" id="SSF47384">
    <property type="entry name" value="Homodimeric domain of signal transducing histidine kinase"/>
    <property type="match status" value="1"/>
</dbReference>
<dbReference type="SMART" id="SM00387">
    <property type="entry name" value="HATPase_c"/>
    <property type="match status" value="1"/>
</dbReference>
<dbReference type="InterPro" id="IPR050428">
    <property type="entry name" value="TCS_sensor_his_kinase"/>
</dbReference>
<evidence type="ECO:0000256" key="5">
    <source>
        <dbReference type="ARBA" id="ARBA00022679"/>
    </source>
</evidence>
<accession>A0ABS7VUM8</accession>
<dbReference type="PRINTS" id="PR00344">
    <property type="entry name" value="BCTRLSENSOR"/>
</dbReference>
<dbReference type="InterPro" id="IPR005467">
    <property type="entry name" value="His_kinase_dom"/>
</dbReference>
<evidence type="ECO:0000259" key="13">
    <source>
        <dbReference type="PROSITE" id="PS50885"/>
    </source>
</evidence>
<protein>
    <recommendedName>
        <fullName evidence="3">histidine kinase</fullName>
        <ecNumber evidence="3">2.7.13.3</ecNumber>
    </recommendedName>
</protein>
<gene>
    <name evidence="14" type="ORF">K9B37_21720</name>
</gene>
<dbReference type="Pfam" id="PF02518">
    <property type="entry name" value="HATPase_c"/>
    <property type="match status" value="1"/>
</dbReference>
<sequence>MRLNRILRTATFRLVALYVALFGGSVAALGAVVLWTTHVALLEQLEARISAESAALVTEYQEGGPDRLATAVHSRERTHPAGPLKYFVAGRNGTRLAGDLPSAPSKDGFQNGRYPENDGDFGHLRLLTTTLNDESRLTVAGDLEQIGDIEAIILGAFGSAFGAVLALGIAGGVALSTAFLKRIDTITRTAEAIIAGDLRLRVPLRGTDDDLDRLAATLNRMLDRIGALVESLRQVSNDIAHDLRTPLTRLRQRLEDAERHAGSVEEFRKATEAAISHADDLLATFSALLRIAQIEAGTRRAGFRRVDLSNLFGTVVEAFLPVAEDDGRSLISRLEPGIVVEGDRELLTQMIANLVENSIRHTPKGTQIAVNLHKVNGRVMAIVSDNGPGVPCNEREQIFKRFYRLERSRSTSGNGLGLSMVAAIAELHGIGIEVADNHPGLMIRLFFNRHS</sequence>
<dbReference type="InterPro" id="IPR036097">
    <property type="entry name" value="HisK_dim/P_sf"/>
</dbReference>
<comment type="caution">
    <text evidence="14">The sequence shown here is derived from an EMBL/GenBank/DDBJ whole genome shotgun (WGS) entry which is preliminary data.</text>
</comment>
<comment type="catalytic activity">
    <reaction evidence="1">
        <text>ATP + protein L-histidine = ADP + protein N-phospho-L-histidine.</text>
        <dbReference type="EC" id="2.7.13.3"/>
    </reaction>
</comment>
<dbReference type="Proteomes" id="UP000704176">
    <property type="component" value="Unassembled WGS sequence"/>
</dbReference>
<dbReference type="SUPFAM" id="SSF55874">
    <property type="entry name" value="ATPase domain of HSP90 chaperone/DNA topoisomerase II/histidine kinase"/>
    <property type="match status" value="1"/>
</dbReference>
<dbReference type="PANTHER" id="PTHR45436:SF8">
    <property type="entry name" value="HISTIDINE KINASE"/>
    <property type="match status" value="1"/>
</dbReference>
<keyword evidence="8 11" id="KW-1133">Transmembrane helix</keyword>
<dbReference type="InterPro" id="IPR003594">
    <property type="entry name" value="HATPase_dom"/>
</dbReference>
<keyword evidence="6 11" id="KW-0812">Transmembrane</keyword>
<dbReference type="Gene3D" id="3.30.565.10">
    <property type="entry name" value="Histidine kinase-like ATPase, C-terminal domain"/>
    <property type="match status" value="1"/>
</dbReference>
<evidence type="ECO:0000259" key="12">
    <source>
        <dbReference type="PROSITE" id="PS50109"/>
    </source>
</evidence>
<dbReference type="SMART" id="SM00304">
    <property type="entry name" value="HAMP"/>
    <property type="match status" value="1"/>
</dbReference>
<evidence type="ECO:0000256" key="2">
    <source>
        <dbReference type="ARBA" id="ARBA00004370"/>
    </source>
</evidence>
<evidence type="ECO:0000256" key="7">
    <source>
        <dbReference type="ARBA" id="ARBA00022777"/>
    </source>
</evidence>
<dbReference type="EC" id="2.7.13.3" evidence="3"/>
<dbReference type="Pfam" id="PF00672">
    <property type="entry name" value="HAMP"/>
    <property type="match status" value="1"/>
</dbReference>
<feature type="domain" description="HAMP" evidence="13">
    <location>
        <begin position="177"/>
        <end position="230"/>
    </location>
</feature>
<evidence type="ECO:0000256" key="1">
    <source>
        <dbReference type="ARBA" id="ARBA00000085"/>
    </source>
</evidence>
<evidence type="ECO:0000313" key="15">
    <source>
        <dbReference type="Proteomes" id="UP000704176"/>
    </source>
</evidence>
<feature type="transmembrane region" description="Helical" evidence="11">
    <location>
        <begin position="12"/>
        <end position="35"/>
    </location>
</feature>
<name>A0ABS7VUM8_9HYPH</name>
<evidence type="ECO:0000256" key="4">
    <source>
        <dbReference type="ARBA" id="ARBA00022553"/>
    </source>
</evidence>
<dbReference type="PANTHER" id="PTHR45436">
    <property type="entry name" value="SENSOR HISTIDINE KINASE YKOH"/>
    <property type="match status" value="1"/>
</dbReference>
<dbReference type="Gene3D" id="6.10.340.10">
    <property type="match status" value="1"/>
</dbReference>
<evidence type="ECO:0000256" key="9">
    <source>
        <dbReference type="ARBA" id="ARBA00023012"/>
    </source>
</evidence>
<dbReference type="CDD" id="cd06225">
    <property type="entry name" value="HAMP"/>
    <property type="match status" value="1"/>
</dbReference>
<keyword evidence="10 11" id="KW-0472">Membrane</keyword>
<dbReference type="SMART" id="SM00388">
    <property type="entry name" value="HisKA"/>
    <property type="match status" value="1"/>
</dbReference>
<dbReference type="RefSeq" id="WP_224315631.1">
    <property type="nucleotide sequence ID" value="NZ_JAIRBM010000023.1"/>
</dbReference>
<feature type="transmembrane region" description="Helical" evidence="11">
    <location>
        <begin position="151"/>
        <end position="180"/>
    </location>
</feature>
<evidence type="ECO:0000256" key="11">
    <source>
        <dbReference type="SAM" id="Phobius"/>
    </source>
</evidence>
<dbReference type="EMBL" id="JAIRBM010000023">
    <property type="protein sequence ID" value="MBZ6078879.1"/>
    <property type="molecule type" value="Genomic_DNA"/>
</dbReference>
<keyword evidence="15" id="KW-1185">Reference proteome</keyword>
<evidence type="ECO:0000256" key="3">
    <source>
        <dbReference type="ARBA" id="ARBA00012438"/>
    </source>
</evidence>
<dbReference type="Pfam" id="PF00512">
    <property type="entry name" value="HisKA"/>
    <property type="match status" value="1"/>
</dbReference>
<dbReference type="InterPro" id="IPR003661">
    <property type="entry name" value="HisK_dim/P_dom"/>
</dbReference>
<dbReference type="InterPro" id="IPR004358">
    <property type="entry name" value="Sig_transdc_His_kin-like_C"/>
</dbReference>
<evidence type="ECO:0000256" key="10">
    <source>
        <dbReference type="ARBA" id="ARBA00023136"/>
    </source>
</evidence>
<keyword evidence="9" id="KW-0902">Two-component regulatory system</keyword>
<evidence type="ECO:0000256" key="6">
    <source>
        <dbReference type="ARBA" id="ARBA00022692"/>
    </source>
</evidence>
<keyword evidence="5" id="KW-0808">Transferase</keyword>
<dbReference type="CDD" id="cd00082">
    <property type="entry name" value="HisKA"/>
    <property type="match status" value="1"/>
</dbReference>